<evidence type="ECO:0000313" key="5">
    <source>
        <dbReference type="Proteomes" id="UP000613512"/>
    </source>
</evidence>
<keyword evidence="5" id="KW-1185">Reference proteome</keyword>
<sequence>MDRVLLVIDVQNGIVNFRDFSKEISLIENIIKDFKNSNAPVIFIQHFDQQEDSTLHRNSDGSNLYPKLKDYADYVVEKETPSAFFNTNLSELLNSLGTKQVFITGFNTEFCCMFTAISAYDRGFKVTFIEDATGTVNTGETYEMKDLDIRDFIGTVLYWSGSIEVLDIEEYEDIYKSKWMENKLST</sequence>
<comment type="similarity">
    <text evidence="1">Belongs to the isochorismatase family.</text>
</comment>
<dbReference type="InterPro" id="IPR036380">
    <property type="entry name" value="Isochorismatase-like_sf"/>
</dbReference>
<accession>A0A916S357</accession>
<dbReference type="CDD" id="cd00431">
    <property type="entry name" value="cysteine_hydrolases"/>
    <property type="match status" value="1"/>
</dbReference>
<dbReference type="AlphaFoldDB" id="A0A916S357"/>
<dbReference type="PANTHER" id="PTHR43540:SF6">
    <property type="entry name" value="ISOCHORISMATASE-LIKE DOMAIN-CONTAINING PROTEIN"/>
    <property type="match status" value="1"/>
</dbReference>
<proteinExistence type="inferred from homology"/>
<gene>
    <name evidence="4" type="ORF">GCM10008025_25630</name>
</gene>
<dbReference type="Proteomes" id="UP000613512">
    <property type="component" value="Unassembled WGS sequence"/>
</dbReference>
<reference evidence="4" key="1">
    <citation type="journal article" date="2014" name="Int. J. Syst. Evol. Microbiol.">
        <title>Complete genome sequence of Corynebacterium casei LMG S-19264T (=DSM 44701T), isolated from a smear-ripened cheese.</title>
        <authorList>
            <consortium name="US DOE Joint Genome Institute (JGI-PGF)"/>
            <person name="Walter F."/>
            <person name="Albersmeier A."/>
            <person name="Kalinowski J."/>
            <person name="Ruckert C."/>
        </authorList>
    </citation>
    <scope>NUCLEOTIDE SEQUENCE</scope>
    <source>
        <strain evidence="4">CGMCC 1.12408</strain>
    </source>
</reference>
<dbReference type="PANTHER" id="PTHR43540">
    <property type="entry name" value="PEROXYUREIDOACRYLATE/UREIDOACRYLATE AMIDOHYDROLASE-RELATED"/>
    <property type="match status" value="1"/>
</dbReference>
<keyword evidence="2" id="KW-0378">Hydrolase</keyword>
<dbReference type="InterPro" id="IPR000868">
    <property type="entry name" value="Isochorismatase-like_dom"/>
</dbReference>
<feature type="domain" description="Isochorismatase-like" evidence="3">
    <location>
        <begin position="4"/>
        <end position="140"/>
    </location>
</feature>
<comment type="caution">
    <text evidence="4">The sequence shown here is derived from an EMBL/GenBank/DDBJ whole genome shotgun (WGS) entry which is preliminary data.</text>
</comment>
<dbReference type="RefSeq" id="WP_188385062.1">
    <property type="nucleotide sequence ID" value="NZ_BMEY01000013.1"/>
</dbReference>
<dbReference type="SUPFAM" id="SSF52499">
    <property type="entry name" value="Isochorismatase-like hydrolases"/>
    <property type="match status" value="1"/>
</dbReference>
<name>A0A916S357_9BACI</name>
<dbReference type="InterPro" id="IPR050272">
    <property type="entry name" value="Isochorismatase-like_hydrls"/>
</dbReference>
<organism evidence="4 5">
    <name type="scientific">Ornithinibacillus halotolerans</name>
    <dbReference type="NCBI Taxonomy" id="1274357"/>
    <lineage>
        <taxon>Bacteria</taxon>
        <taxon>Bacillati</taxon>
        <taxon>Bacillota</taxon>
        <taxon>Bacilli</taxon>
        <taxon>Bacillales</taxon>
        <taxon>Bacillaceae</taxon>
        <taxon>Ornithinibacillus</taxon>
    </lineage>
</organism>
<evidence type="ECO:0000256" key="2">
    <source>
        <dbReference type="ARBA" id="ARBA00022801"/>
    </source>
</evidence>
<dbReference type="Gene3D" id="3.40.50.850">
    <property type="entry name" value="Isochorismatase-like"/>
    <property type="match status" value="1"/>
</dbReference>
<evidence type="ECO:0000259" key="3">
    <source>
        <dbReference type="Pfam" id="PF00857"/>
    </source>
</evidence>
<evidence type="ECO:0000256" key="1">
    <source>
        <dbReference type="ARBA" id="ARBA00006336"/>
    </source>
</evidence>
<dbReference type="Pfam" id="PF00857">
    <property type="entry name" value="Isochorismatase"/>
    <property type="match status" value="1"/>
</dbReference>
<dbReference type="EMBL" id="BMEY01000013">
    <property type="protein sequence ID" value="GGA81159.1"/>
    <property type="molecule type" value="Genomic_DNA"/>
</dbReference>
<reference evidence="4" key="2">
    <citation type="submission" date="2020-09" db="EMBL/GenBank/DDBJ databases">
        <authorList>
            <person name="Sun Q."/>
            <person name="Zhou Y."/>
        </authorList>
    </citation>
    <scope>NUCLEOTIDE SEQUENCE</scope>
    <source>
        <strain evidence="4">CGMCC 1.12408</strain>
    </source>
</reference>
<evidence type="ECO:0000313" key="4">
    <source>
        <dbReference type="EMBL" id="GGA81159.1"/>
    </source>
</evidence>
<dbReference type="GO" id="GO:0016787">
    <property type="term" value="F:hydrolase activity"/>
    <property type="evidence" value="ECO:0007669"/>
    <property type="project" value="UniProtKB-KW"/>
</dbReference>
<protein>
    <recommendedName>
        <fullName evidence="3">Isochorismatase-like domain-containing protein</fullName>
    </recommendedName>
</protein>